<proteinExistence type="predicted"/>
<reference evidence="2 3" key="1">
    <citation type="submission" date="2012-02" db="EMBL/GenBank/DDBJ databases">
        <title>Whole genome shotgun sequence of Mobilicoccus pelagius NBRC 104925.</title>
        <authorList>
            <person name="Yoshida Y."/>
            <person name="Hosoyama A."/>
            <person name="Tsuchikane K."/>
            <person name="Katsumata H."/>
            <person name="Yamazaki S."/>
            <person name="Fujita N."/>
        </authorList>
    </citation>
    <scope>NUCLEOTIDE SEQUENCE [LARGE SCALE GENOMIC DNA]</scope>
    <source>
        <strain evidence="2 3">NBRC 104925</strain>
    </source>
</reference>
<sequence>MTSDVVVFNGGSSSGKSSLTRALQGVLPGVSGRTGVVVPDEDDRQVPHRPYDPAGGGSPQPPERPQRGPQPAPPPDLLPQGEDARHEQTGDGRQRDETDGLRRTDR</sequence>
<accession>H5UVK7</accession>
<feature type="compositionally biased region" description="Basic and acidic residues" evidence="1">
    <location>
        <begin position="82"/>
        <end position="106"/>
    </location>
</feature>
<dbReference type="Proteomes" id="UP000004367">
    <property type="component" value="Unassembled WGS sequence"/>
</dbReference>
<feature type="region of interest" description="Disordered" evidence="1">
    <location>
        <begin position="1"/>
        <end position="20"/>
    </location>
</feature>
<evidence type="ECO:0000256" key="1">
    <source>
        <dbReference type="SAM" id="MobiDB-lite"/>
    </source>
</evidence>
<evidence type="ECO:0000313" key="3">
    <source>
        <dbReference type="Proteomes" id="UP000004367"/>
    </source>
</evidence>
<gene>
    <name evidence="2" type="ORF">MOPEL_135_00030</name>
</gene>
<evidence type="ECO:0008006" key="4">
    <source>
        <dbReference type="Google" id="ProtNLM"/>
    </source>
</evidence>
<comment type="caution">
    <text evidence="2">The sequence shown here is derived from an EMBL/GenBank/DDBJ whole genome shotgun (WGS) entry which is preliminary data.</text>
</comment>
<dbReference type="InterPro" id="IPR027417">
    <property type="entry name" value="P-loop_NTPase"/>
</dbReference>
<dbReference type="AlphaFoldDB" id="H5UVK7"/>
<feature type="compositionally biased region" description="Pro residues" evidence="1">
    <location>
        <begin position="59"/>
        <end position="77"/>
    </location>
</feature>
<dbReference type="Pfam" id="PF07931">
    <property type="entry name" value="CPT"/>
    <property type="match status" value="1"/>
</dbReference>
<evidence type="ECO:0000313" key="2">
    <source>
        <dbReference type="EMBL" id="GAB49765.1"/>
    </source>
</evidence>
<feature type="compositionally biased region" description="Polar residues" evidence="1">
    <location>
        <begin position="10"/>
        <end position="20"/>
    </location>
</feature>
<feature type="region of interest" description="Disordered" evidence="1">
    <location>
        <begin position="26"/>
        <end position="106"/>
    </location>
</feature>
<organism evidence="2 3">
    <name type="scientific">Mobilicoccus pelagius NBRC 104925</name>
    <dbReference type="NCBI Taxonomy" id="1089455"/>
    <lineage>
        <taxon>Bacteria</taxon>
        <taxon>Bacillati</taxon>
        <taxon>Actinomycetota</taxon>
        <taxon>Actinomycetes</taxon>
        <taxon>Micrococcales</taxon>
        <taxon>Dermatophilaceae</taxon>
        <taxon>Mobilicoccus</taxon>
    </lineage>
</organism>
<name>H5UVK7_9MICO</name>
<dbReference type="Gene3D" id="3.40.50.300">
    <property type="entry name" value="P-loop containing nucleotide triphosphate hydrolases"/>
    <property type="match status" value="1"/>
</dbReference>
<keyword evidence="3" id="KW-1185">Reference proteome</keyword>
<protein>
    <recommendedName>
        <fullName evidence="4">Chloramphenicol phosphotransferase</fullName>
    </recommendedName>
</protein>
<dbReference type="EMBL" id="BAFE01000094">
    <property type="protein sequence ID" value="GAB49765.1"/>
    <property type="molecule type" value="Genomic_DNA"/>
</dbReference>
<dbReference type="SUPFAM" id="SSF52540">
    <property type="entry name" value="P-loop containing nucleoside triphosphate hydrolases"/>
    <property type="match status" value="1"/>
</dbReference>